<dbReference type="RefSeq" id="WP_173946380.1">
    <property type="nucleotide sequence ID" value="NZ_CP102845.1"/>
</dbReference>
<evidence type="ECO:0000259" key="3">
    <source>
        <dbReference type="PROSITE" id="PS51186"/>
    </source>
</evidence>
<evidence type="ECO:0000256" key="1">
    <source>
        <dbReference type="ARBA" id="ARBA00022679"/>
    </source>
</evidence>
<dbReference type="InterPro" id="IPR050832">
    <property type="entry name" value="Bact_Acetyltransf"/>
</dbReference>
<protein>
    <submittedName>
        <fullName evidence="4">GNAT family N-acetyltransferase</fullName>
    </submittedName>
</protein>
<keyword evidence="5" id="KW-1185">Reference proteome</keyword>
<keyword evidence="2" id="KW-0012">Acyltransferase</keyword>
<dbReference type="Proteomes" id="UP001017257">
    <property type="component" value="Chromosome"/>
</dbReference>
<keyword evidence="1" id="KW-0808">Transferase</keyword>
<dbReference type="InterPro" id="IPR000182">
    <property type="entry name" value="GNAT_dom"/>
</dbReference>
<evidence type="ECO:0000313" key="4">
    <source>
        <dbReference type="EMBL" id="UVF19495.1"/>
    </source>
</evidence>
<dbReference type="SUPFAM" id="SSF55729">
    <property type="entry name" value="Acyl-CoA N-acyltransferases (Nat)"/>
    <property type="match status" value="1"/>
</dbReference>
<dbReference type="InterPro" id="IPR016181">
    <property type="entry name" value="Acyl_CoA_acyltransferase"/>
</dbReference>
<evidence type="ECO:0000256" key="2">
    <source>
        <dbReference type="ARBA" id="ARBA00023315"/>
    </source>
</evidence>
<organism evidence="4 5">
    <name type="scientific">Microvirga terrae</name>
    <dbReference type="NCBI Taxonomy" id="2740529"/>
    <lineage>
        <taxon>Bacteria</taxon>
        <taxon>Pseudomonadati</taxon>
        <taxon>Pseudomonadota</taxon>
        <taxon>Alphaproteobacteria</taxon>
        <taxon>Hyphomicrobiales</taxon>
        <taxon>Methylobacteriaceae</taxon>
        <taxon>Microvirga</taxon>
    </lineage>
</organism>
<dbReference type="PANTHER" id="PTHR43877">
    <property type="entry name" value="AMINOALKYLPHOSPHONATE N-ACETYLTRANSFERASE-RELATED-RELATED"/>
    <property type="match status" value="1"/>
</dbReference>
<gene>
    <name evidence="4" type="ORF">HPT29_024265</name>
</gene>
<dbReference type="Pfam" id="PF00583">
    <property type="entry name" value="Acetyltransf_1"/>
    <property type="match status" value="1"/>
</dbReference>
<sequence length="185" mass="19405">MTAPITIQSLSPQDAREQIGALSAVLIDCVEGGASVSFMSPLTQERADAFWQGVADGVAAGERILLVARDGASVQDGASARIVGTVQVVLRQPENQPHRADIAKMLVHSAARKRGVGAALMRAAEDAARAAGKTVLVLDTVTGGDAERLYERAGWTRSGVIPNYALWPKGGFCDTTVFYKQIGAG</sequence>
<feature type="domain" description="N-acetyltransferase" evidence="3">
    <location>
        <begin position="37"/>
        <end position="183"/>
    </location>
</feature>
<name>A0ABY5RQH8_9HYPH</name>
<dbReference type="CDD" id="cd04301">
    <property type="entry name" value="NAT_SF"/>
    <property type="match status" value="1"/>
</dbReference>
<evidence type="ECO:0000313" key="5">
    <source>
        <dbReference type="Proteomes" id="UP001017257"/>
    </source>
</evidence>
<reference evidence="4" key="1">
    <citation type="submission" date="2022-08" db="EMBL/GenBank/DDBJ databases">
        <title>Microvirga terrae sp. nov., isolated from soil.</title>
        <authorList>
            <person name="Kim K.H."/>
            <person name="Seo Y.L."/>
            <person name="Kim J.M."/>
            <person name="Lee J.K."/>
            <person name="Han D.M."/>
            <person name="Jeon C.O."/>
        </authorList>
    </citation>
    <scope>NUCLEOTIDE SEQUENCE</scope>
    <source>
        <strain evidence="4">R24</strain>
    </source>
</reference>
<dbReference type="Gene3D" id="3.40.630.30">
    <property type="match status" value="1"/>
</dbReference>
<dbReference type="PANTHER" id="PTHR43877:SF1">
    <property type="entry name" value="ACETYLTRANSFERASE"/>
    <property type="match status" value="1"/>
</dbReference>
<accession>A0ABY5RQH8</accession>
<proteinExistence type="predicted"/>
<dbReference type="PROSITE" id="PS51186">
    <property type="entry name" value="GNAT"/>
    <property type="match status" value="1"/>
</dbReference>
<dbReference type="EMBL" id="CP102845">
    <property type="protein sequence ID" value="UVF19495.1"/>
    <property type="molecule type" value="Genomic_DNA"/>
</dbReference>